<dbReference type="AlphaFoldDB" id="A0A822Z8P9"/>
<dbReference type="InterPro" id="IPR012334">
    <property type="entry name" value="Pectin_lyas_fold"/>
</dbReference>
<evidence type="ECO:0008006" key="3">
    <source>
        <dbReference type="Google" id="ProtNLM"/>
    </source>
</evidence>
<gene>
    <name evidence="1" type="ORF">HUJ06_015293</name>
</gene>
<dbReference type="Proteomes" id="UP000607653">
    <property type="component" value="Unassembled WGS sequence"/>
</dbReference>
<evidence type="ECO:0000313" key="1">
    <source>
        <dbReference type="EMBL" id="DAD40970.1"/>
    </source>
</evidence>
<comment type="caution">
    <text evidence="1">The sequence shown here is derived from an EMBL/GenBank/DDBJ whole genome shotgun (WGS) entry which is preliminary data.</text>
</comment>
<dbReference type="GO" id="GO:0045490">
    <property type="term" value="P:pectin catabolic process"/>
    <property type="evidence" value="ECO:0007669"/>
    <property type="project" value="UniProtKB-UniPathway"/>
</dbReference>
<protein>
    <recommendedName>
        <fullName evidence="3">Pectinesterase</fullName>
    </recommendedName>
</protein>
<dbReference type="PANTHER" id="PTHR31707">
    <property type="entry name" value="PECTINESTERASE"/>
    <property type="match status" value="1"/>
</dbReference>
<accession>A0A822Z8P9</accession>
<sequence>MQSFIDSFIDPTGWRECNTGPRSVTIDRVAWAGYHEIDDTDAADFTVSNFVVGDYWLPPTGVLQSQTKGKQRLKEEESSG</sequence>
<dbReference type="UniPathway" id="UPA00545">
    <property type="reaction ID" value="UER00823"/>
</dbReference>
<keyword evidence="2" id="KW-1185">Reference proteome</keyword>
<proteinExistence type="predicted"/>
<name>A0A822Z8P9_NELNU</name>
<dbReference type="InterPro" id="IPR011050">
    <property type="entry name" value="Pectin_lyase_fold/virulence"/>
</dbReference>
<dbReference type="SUPFAM" id="SSF51126">
    <property type="entry name" value="Pectin lyase-like"/>
    <property type="match status" value="1"/>
</dbReference>
<reference evidence="1 2" key="1">
    <citation type="journal article" date="2020" name="Mol. Biol. Evol.">
        <title>Distinct Expression and Methylation Patterns for Genes with Different Fates following a Single Whole-Genome Duplication in Flowering Plants.</title>
        <authorList>
            <person name="Shi T."/>
            <person name="Rahmani R.S."/>
            <person name="Gugger P.F."/>
            <person name="Wang M."/>
            <person name="Li H."/>
            <person name="Zhang Y."/>
            <person name="Li Z."/>
            <person name="Wang Q."/>
            <person name="Van de Peer Y."/>
            <person name="Marchal K."/>
            <person name="Chen J."/>
        </authorList>
    </citation>
    <scope>NUCLEOTIDE SEQUENCE [LARGE SCALE GENOMIC DNA]</scope>
    <source>
        <tissue evidence="1">Leaf</tissue>
    </source>
</reference>
<evidence type="ECO:0000313" key="2">
    <source>
        <dbReference type="Proteomes" id="UP000607653"/>
    </source>
</evidence>
<organism evidence="1 2">
    <name type="scientific">Nelumbo nucifera</name>
    <name type="common">Sacred lotus</name>
    <dbReference type="NCBI Taxonomy" id="4432"/>
    <lineage>
        <taxon>Eukaryota</taxon>
        <taxon>Viridiplantae</taxon>
        <taxon>Streptophyta</taxon>
        <taxon>Embryophyta</taxon>
        <taxon>Tracheophyta</taxon>
        <taxon>Spermatophyta</taxon>
        <taxon>Magnoliopsida</taxon>
        <taxon>Proteales</taxon>
        <taxon>Nelumbonaceae</taxon>
        <taxon>Nelumbo</taxon>
    </lineage>
</organism>
<dbReference type="Gene3D" id="2.160.20.10">
    <property type="entry name" value="Single-stranded right-handed beta-helix, Pectin lyase-like"/>
    <property type="match status" value="1"/>
</dbReference>
<dbReference type="EMBL" id="DUZY01000005">
    <property type="protein sequence ID" value="DAD40970.1"/>
    <property type="molecule type" value="Genomic_DNA"/>
</dbReference>